<proteinExistence type="predicted"/>
<evidence type="ECO:0000313" key="1">
    <source>
        <dbReference type="EMBL" id="KAK7687842.1"/>
    </source>
</evidence>
<organism evidence="1 2">
    <name type="scientific">Cerrena zonata</name>
    <dbReference type="NCBI Taxonomy" id="2478898"/>
    <lineage>
        <taxon>Eukaryota</taxon>
        <taxon>Fungi</taxon>
        <taxon>Dikarya</taxon>
        <taxon>Basidiomycota</taxon>
        <taxon>Agaricomycotina</taxon>
        <taxon>Agaricomycetes</taxon>
        <taxon>Polyporales</taxon>
        <taxon>Cerrenaceae</taxon>
        <taxon>Cerrena</taxon>
    </lineage>
</organism>
<dbReference type="Proteomes" id="UP001385951">
    <property type="component" value="Unassembled WGS sequence"/>
</dbReference>
<accession>A0AAW0G8I1</accession>
<keyword evidence="2" id="KW-1185">Reference proteome</keyword>
<protein>
    <submittedName>
        <fullName evidence="1">Uncharacterized protein</fullName>
    </submittedName>
</protein>
<gene>
    <name evidence="1" type="ORF">QCA50_009061</name>
</gene>
<dbReference type="EMBL" id="JASBNA010000012">
    <property type="protein sequence ID" value="KAK7687842.1"/>
    <property type="molecule type" value="Genomic_DNA"/>
</dbReference>
<name>A0AAW0G8I1_9APHY</name>
<comment type="caution">
    <text evidence="1">The sequence shown here is derived from an EMBL/GenBank/DDBJ whole genome shotgun (WGS) entry which is preliminary data.</text>
</comment>
<evidence type="ECO:0000313" key="2">
    <source>
        <dbReference type="Proteomes" id="UP001385951"/>
    </source>
</evidence>
<dbReference type="AlphaFoldDB" id="A0AAW0G8I1"/>
<sequence length="104" mass="11851">MGRRVYDHPRYFASRPKSSLTYSVLITRILGTGSMPSQLGCSAPSDIDSLRNAEKARYKESGWVLLSRHPSLLLSYLRIEFCILFTIAFRRGLSILLFSHGENR</sequence>
<reference evidence="1 2" key="1">
    <citation type="submission" date="2022-09" db="EMBL/GenBank/DDBJ databases">
        <authorList>
            <person name="Palmer J.M."/>
        </authorList>
    </citation>
    <scope>NUCLEOTIDE SEQUENCE [LARGE SCALE GENOMIC DNA]</scope>
    <source>
        <strain evidence="1 2">DSM 7382</strain>
    </source>
</reference>